<proteinExistence type="predicted"/>
<dbReference type="Proteomes" id="UP000070412">
    <property type="component" value="Unassembled WGS sequence"/>
</dbReference>
<reference evidence="2" key="2">
    <citation type="submission" date="2020-01" db="EMBL/GenBank/DDBJ databases">
        <authorList>
            <person name="Korhonen P.K.K."/>
            <person name="Guangxu M.G."/>
            <person name="Wang T.W."/>
            <person name="Stroehlein A.J.S."/>
            <person name="Young N.D."/>
            <person name="Ang C.-S.A."/>
            <person name="Fernando D.W.F."/>
            <person name="Lu H.L."/>
            <person name="Taylor S.T."/>
            <person name="Ehtesham M.E.M."/>
            <person name="Najaraj S.H.N."/>
            <person name="Harsha G.H.G."/>
            <person name="Madugundu A.M."/>
            <person name="Renuse S.R."/>
            <person name="Holt D.H."/>
            <person name="Pandey A.P."/>
            <person name="Papenfuss A.P."/>
            <person name="Gasser R.B.G."/>
            <person name="Fischer K.F."/>
        </authorList>
    </citation>
    <scope>NUCLEOTIDE SEQUENCE</scope>
    <source>
        <strain evidence="2">SSS_KF_BRIS2020</strain>
    </source>
</reference>
<evidence type="ECO:0000313" key="2">
    <source>
        <dbReference type="EMBL" id="KAF7489020.1"/>
    </source>
</evidence>
<dbReference type="EMBL" id="WVUK01000065">
    <property type="protein sequence ID" value="KAF7489020.1"/>
    <property type="molecule type" value="Genomic_DNA"/>
</dbReference>
<evidence type="ECO:0000256" key="1">
    <source>
        <dbReference type="SAM" id="SignalP"/>
    </source>
</evidence>
<organism evidence="2">
    <name type="scientific">Sarcoptes scabiei</name>
    <name type="common">Itch mite</name>
    <name type="synonym">Acarus scabiei</name>
    <dbReference type="NCBI Taxonomy" id="52283"/>
    <lineage>
        <taxon>Eukaryota</taxon>
        <taxon>Metazoa</taxon>
        <taxon>Ecdysozoa</taxon>
        <taxon>Arthropoda</taxon>
        <taxon>Chelicerata</taxon>
        <taxon>Arachnida</taxon>
        <taxon>Acari</taxon>
        <taxon>Acariformes</taxon>
        <taxon>Sarcoptiformes</taxon>
        <taxon>Astigmata</taxon>
        <taxon>Psoroptidia</taxon>
        <taxon>Sarcoptoidea</taxon>
        <taxon>Sarcoptidae</taxon>
        <taxon>Sarcoptinae</taxon>
        <taxon>Sarcoptes</taxon>
    </lineage>
</organism>
<dbReference type="OrthoDB" id="6498019at2759"/>
<sequence length="223" mass="25401">MIVSNSLPMLLLLVMVIVETSSIFSIVEGQQTSTKIQCDQKEFERQLDKLLVITSNERNFPEDKQQLRQFCSDNTKLFQTITAYKINYETDMCKKITESTLALIDSSSCINRNKNSINKCMRENASYLASIKKSRNELKMPHFCCEFEKLLSCFADVMRKTGCEDKLPVLIENITGVTGNFMNSMCGEYNSDSDKCDHLPTLTKSKPISTNFVTNIVDFFNSV</sequence>
<keyword evidence="1" id="KW-0732">Signal</keyword>
<reference evidence="4" key="1">
    <citation type="journal article" date="2020" name="PLoS Negl. Trop. Dis.">
        <title>High-quality nuclear genome for Sarcoptes scabiei-A critical resource for a neglected parasite.</title>
        <authorList>
            <person name="Korhonen P.K."/>
            <person name="Gasser R.B."/>
            <person name="Ma G."/>
            <person name="Wang T."/>
            <person name="Stroehlein A.J."/>
            <person name="Young N.D."/>
            <person name="Ang C.S."/>
            <person name="Fernando D.D."/>
            <person name="Lu H.C."/>
            <person name="Taylor S."/>
            <person name="Reynolds S.L."/>
            <person name="Mofiz E."/>
            <person name="Najaraj S.H."/>
            <person name="Gowda H."/>
            <person name="Madugundu A."/>
            <person name="Renuse S."/>
            <person name="Holt D."/>
            <person name="Pandey A."/>
            <person name="Papenfuss A.T."/>
            <person name="Fischer K."/>
        </authorList>
    </citation>
    <scope>NUCLEOTIDE SEQUENCE [LARGE SCALE GENOMIC DNA]</scope>
</reference>
<dbReference type="AlphaFoldDB" id="A0A834R3H7"/>
<dbReference type="PANTHER" id="PTHR33964">
    <property type="entry name" value="RE45066P-RELATED"/>
    <property type="match status" value="1"/>
</dbReference>
<evidence type="ECO:0000313" key="3">
    <source>
        <dbReference type="EnsemblMetazoa" id="KAF7489020.1"/>
    </source>
</evidence>
<reference evidence="3" key="3">
    <citation type="submission" date="2022-06" db="UniProtKB">
        <authorList>
            <consortium name="EnsemblMetazoa"/>
        </authorList>
    </citation>
    <scope>IDENTIFICATION</scope>
</reference>
<gene>
    <name evidence="2" type="ORF">SSS_1781</name>
</gene>
<keyword evidence="4" id="KW-1185">Reference proteome</keyword>
<feature type="signal peptide" evidence="1">
    <location>
        <begin position="1"/>
        <end position="29"/>
    </location>
</feature>
<protein>
    <recommendedName>
        <fullName evidence="5">DUF19 domain-containing protein</fullName>
    </recommendedName>
</protein>
<evidence type="ECO:0008006" key="5">
    <source>
        <dbReference type="Google" id="ProtNLM"/>
    </source>
</evidence>
<feature type="chain" id="PRO_5038259169" description="DUF19 domain-containing protein" evidence="1">
    <location>
        <begin position="30"/>
        <end position="223"/>
    </location>
</feature>
<evidence type="ECO:0000313" key="4">
    <source>
        <dbReference type="Proteomes" id="UP000070412"/>
    </source>
</evidence>
<dbReference type="EnsemblMetazoa" id="SSS_1781s_mrna">
    <property type="protein sequence ID" value="KAF7489020.1"/>
    <property type="gene ID" value="SSS_1781"/>
</dbReference>
<name>A0A834R3H7_SARSC</name>
<dbReference type="PANTHER" id="PTHR33964:SF1">
    <property type="entry name" value="RE45066P"/>
    <property type="match status" value="1"/>
</dbReference>
<accession>A0A834R3H7</accession>